<comment type="cofactor">
    <cofactor evidence="1">
        <name>heme b</name>
        <dbReference type="ChEBI" id="CHEBI:60344"/>
    </cofactor>
</comment>
<feature type="transmembrane region" description="Helical" evidence="12">
    <location>
        <begin position="311"/>
        <end position="336"/>
    </location>
</feature>
<evidence type="ECO:0000256" key="9">
    <source>
        <dbReference type="ARBA" id="ARBA00023136"/>
    </source>
</evidence>
<organism evidence="13 14">
    <name type="scientific">Chlorella vulgaris</name>
    <name type="common">Green alga</name>
    <dbReference type="NCBI Taxonomy" id="3077"/>
    <lineage>
        <taxon>Eukaryota</taxon>
        <taxon>Viridiplantae</taxon>
        <taxon>Chlorophyta</taxon>
        <taxon>core chlorophytes</taxon>
        <taxon>Trebouxiophyceae</taxon>
        <taxon>Chlorellales</taxon>
        <taxon>Chlorellaceae</taxon>
        <taxon>Chlorella clade</taxon>
        <taxon>Chlorella</taxon>
    </lineage>
</organism>
<keyword evidence="3 12" id="KW-0812">Transmembrane</keyword>
<dbReference type="PANTHER" id="PTHR23289">
    <property type="entry name" value="CYTOCHROME C OXIDASE ASSEMBLY PROTEIN COX15"/>
    <property type="match status" value="1"/>
</dbReference>
<dbReference type="GO" id="GO:0016653">
    <property type="term" value="F:oxidoreductase activity, acting on NAD(P)H, heme protein as acceptor"/>
    <property type="evidence" value="ECO:0007669"/>
    <property type="project" value="TreeGrafter"/>
</dbReference>
<feature type="transmembrane region" description="Helical" evidence="12">
    <location>
        <begin position="243"/>
        <end position="261"/>
    </location>
</feature>
<dbReference type="EMBL" id="SIDB01000009">
    <property type="protein sequence ID" value="KAI3428676.1"/>
    <property type="molecule type" value="Genomic_DNA"/>
</dbReference>
<evidence type="ECO:0000256" key="10">
    <source>
        <dbReference type="ARBA" id="ARBA00044501"/>
    </source>
</evidence>
<reference evidence="13" key="1">
    <citation type="journal article" date="2019" name="Plant J.">
        <title>Chlorella vulgaris genome assembly and annotation reveals the molecular basis for metabolic acclimation to high light conditions.</title>
        <authorList>
            <person name="Cecchin M."/>
            <person name="Marcolungo L."/>
            <person name="Rossato M."/>
            <person name="Girolomoni L."/>
            <person name="Cosentino E."/>
            <person name="Cuine S."/>
            <person name="Li-Beisson Y."/>
            <person name="Delledonne M."/>
            <person name="Ballottari M."/>
        </authorList>
    </citation>
    <scope>NUCLEOTIDE SEQUENCE</scope>
    <source>
        <strain evidence="13">211/11P</strain>
    </source>
</reference>
<keyword evidence="5 12" id="KW-1133">Transmembrane helix</keyword>
<feature type="transmembrane region" description="Helical" evidence="12">
    <location>
        <begin position="512"/>
        <end position="533"/>
    </location>
</feature>
<evidence type="ECO:0000256" key="5">
    <source>
        <dbReference type="ARBA" id="ARBA00022989"/>
    </source>
</evidence>
<keyword evidence="14" id="KW-1185">Reference proteome</keyword>
<evidence type="ECO:0000256" key="12">
    <source>
        <dbReference type="SAM" id="Phobius"/>
    </source>
</evidence>
<comment type="caution">
    <text evidence="13">The sequence shown here is derived from an EMBL/GenBank/DDBJ whole genome shotgun (WGS) entry which is preliminary data.</text>
</comment>
<evidence type="ECO:0000256" key="6">
    <source>
        <dbReference type="ARBA" id="ARBA00023002"/>
    </source>
</evidence>
<feature type="transmembrane region" description="Helical" evidence="12">
    <location>
        <begin position="159"/>
        <end position="179"/>
    </location>
</feature>
<sequence length="536" mass="56669">MRGVQRLVQRGLHAAGEALAAANGREPAAACRSMARVAGQAPFRSFASTAPQAWRSAGHSTAARTCGGAAQCPKLGLRQFGFAASSALSAAQTSGKAGLAAAAAALKRPQGLAGSSLVRLAGRRLKSSAAAFRPAANAAEAYSPAAFTAGLTAGQRRQLVVWLSVCSGWVFVLVVIGGITRLTRSGLSMTSWKFTGEAPPSSPEEWEVEFARYKATPEYLAANQGMTVDEFKFIYFWEWGHRMWGRALGFVVALPAAYFAARGMVNAPLGRRLSLLFLMGGMQGLVGWWMVRSGFREPEQGEVPRVSTYRMAGHLASAFAIYSTLVWTTLSVAFPVPPTTVAGLEAAHAARLLGRWARPLAVVLGVTAMSGCFVAGKEAGRAYNTWPDMNGEWFPSAYLSERLPALRNLFENTAAVQFNHRMLAYTTLAGVATLWRYGSQLTALPPAARLCLHALAAATVGQVTLGITTLLTYVPVSLGAAHQAGAMVLFTIMLGLLYSIKPAPSLGTFRLLVAKYGTPATAAAVLGIGGTVVNMH</sequence>
<evidence type="ECO:0000256" key="3">
    <source>
        <dbReference type="ARBA" id="ARBA00022692"/>
    </source>
</evidence>
<keyword evidence="6" id="KW-0560">Oxidoreductase</keyword>
<feature type="transmembrane region" description="Helical" evidence="12">
    <location>
        <begin position="450"/>
        <end position="474"/>
    </location>
</feature>
<comment type="subcellular location">
    <subcellularLocation>
        <location evidence="2">Membrane</location>
        <topology evidence="2">Multi-pass membrane protein</topology>
    </subcellularLocation>
</comment>
<evidence type="ECO:0000256" key="8">
    <source>
        <dbReference type="ARBA" id="ARBA00023133"/>
    </source>
</evidence>
<evidence type="ECO:0000256" key="7">
    <source>
        <dbReference type="ARBA" id="ARBA00023004"/>
    </source>
</evidence>
<keyword evidence="9 12" id="KW-0472">Membrane</keyword>
<reference evidence="13" key="2">
    <citation type="submission" date="2020-11" db="EMBL/GenBank/DDBJ databases">
        <authorList>
            <person name="Cecchin M."/>
            <person name="Marcolungo L."/>
            <person name="Rossato M."/>
            <person name="Girolomoni L."/>
            <person name="Cosentino E."/>
            <person name="Cuine S."/>
            <person name="Li-Beisson Y."/>
            <person name="Delledonne M."/>
            <person name="Ballottari M."/>
        </authorList>
    </citation>
    <scope>NUCLEOTIDE SEQUENCE</scope>
    <source>
        <strain evidence="13">211/11P</strain>
        <tissue evidence="13">Whole cell</tissue>
    </source>
</reference>
<dbReference type="PANTHER" id="PTHR23289:SF2">
    <property type="entry name" value="CYTOCHROME C OXIDASE ASSEMBLY PROTEIN COX15 HOMOLOG"/>
    <property type="match status" value="1"/>
</dbReference>
<dbReference type="Proteomes" id="UP001055712">
    <property type="component" value="Unassembled WGS sequence"/>
</dbReference>
<feature type="transmembrane region" description="Helical" evidence="12">
    <location>
        <begin position="480"/>
        <end position="500"/>
    </location>
</feature>
<dbReference type="InterPro" id="IPR023754">
    <property type="entry name" value="HemeA_Synthase_type2"/>
</dbReference>
<accession>A0A9D4TLG4</accession>
<dbReference type="GO" id="GO:0005743">
    <property type="term" value="C:mitochondrial inner membrane"/>
    <property type="evidence" value="ECO:0007669"/>
    <property type="project" value="TreeGrafter"/>
</dbReference>
<dbReference type="AlphaFoldDB" id="A0A9D4TLG4"/>
<name>A0A9D4TLG4_CHLVU</name>
<comment type="pathway">
    <text evidence="10">Porphyrin-containing compound metabolism; heme A biosynthesis; heme A from heme O: step 1/1.</text>
</comment>
<proteinExistence type="inferred from homology"/>
<protein>
    <submittedName>
        <fullName evidence="13">Uncharacterized protein</fullName>
    </submittedName>
</protein>
<evidence type="ECO:0000256" key="1">
    <source>
        <dbReference type="ARBA" id="ARBA00001970"/>
    </source>
</evidence>
<keyword evidence="7" id="KW-0408">Iron</keyword>
<keyword evidence="8" id="KW-0350">Heme biosynthesis</keyword>
<evidence type="ECO:0000256" key="2">
    <source>
        <dbReference type="ARBA" id="ARBA00004141"/>
    </source>
</evidence>
<dbReference type="GO" id="GO:0006784">
    <property type="term" value="P:heme A biosynthetic process"/>
    <property type="evidence" value="ECO:0007669"/>
    <property type="project" value="InterPro"/>
</dbReference>
<feature type="transmembrane region" description="Helical" evidence="12">
    <location>
        <begin position="356"/>
        <end position="376"/>
    </location>
</feature>
<dbReference type="Pfam" id="PF02628">
    <property type="entry name" value="COX15-CtaA"/>
    <property type="match status" value="1"/>
</dbReference>
<dbReference type="InterPro" id="IPR003780">
    <property type="entry name" value="COX15/CtaA_fam"/>
</dbReference>
<dbReference type="GO" id="GO:0120547">
    <property type="term" value="F:heme A synthase activity"/>
    <property type="evidence" value="ECO:0007669"/>
    <property type="project" value="UniProtKB-EC"/>
</dbReference>
<dbReference type="HAMAP" id="MF_01665">
    <property type="entry name" value="HemeA_synth_type2"/>
    <property type="match status" value="1"/>
</dbReference>
<dbReference type="OrthoDB" id="1726137at2759"/>
<evidence type="ECO:0000313" key="13">
    <source>
        <dbReference type="EMBL" id="KAI3428676.1"/>
    </source>
</evidence>
<dbReference type="GO" id="GO:0046872">
    <property type="term" value="F:metal ion binding"/>
    <property type="evidence" value="ECO:0007669"/>
    <property type="project" value="UniProtKB-KW"/>
</dbReference>
<comment type="catalytic activity">
    <reaction evidence="11">
        <text>Fe(II)-heme o + 2 A + H2O = Fe(II)-heme a + 2 AH2</text>
        <dbReference type="Rhea" id="RHEA:63388"/>
        <dbReference type="ChEBI" id="CHEBI:13193"/>
        <dbReference type="ChEBI" id="CHEBI:15377"/>
        <dbReference type="ChEBI" id="CHEBI:17499"/>
        <dbReference type="ChEBI" id="CHEBI:60530"/>
        <dbReference type="ChEBI" id="CHEBI:61715"/>
        <dbReference type="EC" id="1.17.99.9"/>
    </reaction>
    <physiologicalReaction direction="left-to-right" evidence="11">
        <dbReference type="Rhea" id="RHEA:63389"/>
    </physiologicalReaction>
</comment>
<evidence type="ECO:0000256" key="4">
    <source>
        <dbReference type="ARBA" id="ARBA00022723"/>
    </source>
</evidence>
<evidence type="ECO:0000256" key="11">
    <source>
        <dbReference type="ARBA" id="ARBA00048044"/>
    </source>
</evidence>
<evidence type="ECO:0000313" key="14">
    <source>
        <dbReference type="Proteomes" id="UP001055712"/>
    </source>
</evidence>
<gene>
    <name evidence="13" type="ORF">D9Q98_007499</name>
</gene>
<keyword evidence="4" id="KW-0479">Metal-binding</keyword>